<accession>A0A8J5I4T5</accession>
<comment type="caution">
    <text evidence="2">The sequence shown here is derived from an EMBL/GenBank/DDBJ whole genome shotgun (WGS) entry which is preliminary data.</text>
</comment>
<evidence type="ECO:0000256" key="1">
    <source>
        <dbReference type="SAM" id="MobiDB-lite"/>
    </source>
</evidence>
<reference evidence="2" key="1">
    <citation type="submission" date="2021-01" db="EMBL/GenBank/DDBJ databases">
        <title>Phytophthora aleatoria, a newly-described species from Pinus radiata is distinct from Phytophthora cactorum isolates based on comparative genomics.</title>
        <authorList>
            <person name="Mcdougal R."/>
            <person name="Panda P."/>
            <person name="Williams N."/>
            <person name="Studholme D.J."/>
        </authorList>
    </citation>
    <scope>NUCLEOTIDE SEQUENCE</scope>
    <source>
        <strain evidence="2">NZFS 4037</strain>
    </source>
</reference>
<proteinExistence type="predicted"/>
<feature type="region of interest" description="Disordered" evidence="1">
    <location>
        <begin position="33"/>
        <end position="81"/>
    </location>
</feature>
<organism evidence="2 3">
    <name type="scientific">Phytophthora aleatoria</name>
    <dbReference type="NCBI Taxonomy" id="2496075"/>
    <lineage>
        <taxon>Eukaryota</taxon>
        <taxon>Sar</taxon>
        <taxon>Stramenopiles</taxon>
        <taxon>Oomycota</taxon>
        <taxon>Peronosporomycetes</taxon>
        <taxon>Peronosporales</taxon>
        <taxon>Peronosporaceae</taxon>
        <taxon>Phytophthora</taxon>
    </lineage>
</organism>
<gene>
    <name evidence="2" type="ORF">JG688_00015962</name>
</gene>
<feature type="compositionally biased region" description="Basic and acidic residues" evidence="1">
    <location>
        <begin position="57"/>
        <end position="81"/>
    </location>
</feature>
<keyword evidence="3" id="KW-1185">Reference proteome</keyword>
<dbReference type="EMBL" id="JAENGY010001850">
    <property type="protein sequence ID" value="KAG6946615.1"/>
    <property type="molecule type" value="Genomic_DNA"/>
</dbReference>
<feature type="compositionally biased region" description="Basic residues" evidence="1">
    <location>
        <begin position="38"/>
        <end position="56"/>
    </location>
</feature>
<protein>
    <submittedName>
        <fullName evidence="2">Uncharacterized protein</fullName>
    </submittedName>
</protein>
<sequence>MAQGPQVLHDHVASRMEKAVGRALPQMEVLQGRLNLSRYRRQGRDRHQGRAAHAHQRTHEERPKYGRQEAHGQEADPQERQ</sequence>
<evidence type="ECO:0000313" key="3">
    <source>
        <dbReference type="Proteomes" id="UP000709295"/>
    </source>
</evidence>
<feature type="non-terminal residue" evidence="2">
    <location>
        <position position="81"/>
    </location>
</feature>
<evidence type="ECO:0000313" key="2">
    <source>
        <dbReference type="EMBL" id="KAG6946615.1"/>
    </source>
</evidence>
<name>A0A8J5I4T5_9STRA</name>
<dbReference type="AlphaFoldDB" id="A0A8J5I4T5"/>
<dbReference type="Proteomes" id="UP000709295">
    <property type="component" value="Unassembled WGS sequence"/>
</dbReference>